<dbReference type="PANTHER" id="PTHR11616">
    <property type="entry name" value="SODIUM/CHLORIDE DEPENDENT TRANSPORTER"/>
    <property type="match status" value="1"/>
</dbReference>
<dbReference type="PRINTS" id="PR00176">
    <property type="entry name" value="NANEUSMPORT"/>
</dbReference>
<keyword evidence="5 6" id="KW-0472">Membrane</keyword>
<dbReference type="InterPro" id="IPR000175">
    <property type="entry name" value="Na/ntran_symport"/>
</dbReference>
<accession>A0ABM0LVY9</accession>
<dbReference type="PANTHER" id="PTHR11616:SF265">
    <property type="entry name" value="TRANSPORTER"/>
    <property type="match status" value="1"/>
</dbReference>
<feature type="transmembrane region" description="Helical" evidence="6">
    <location>
        <begin position="20"/>
        <end position="41"/>
    </location>
</feature>
<dbReference type="PROSITE" id="PS50267">
    <property type="entry name" value="NA_NEUROTRAN_SYMP_3"/>
    <property type="match status" value="1"/>
</dbReference>
<feature type="transmembrane region" description="Helical" evidence="6">
    <location>
        <begin position="373"/>
        <end position="394"/>
    </location>
</feature>
<reference evidence="8" key="1">
    <citation type="submission" date="2025-08" db="UniProtKB">
        <authorList>
            <consortium name="RefSeq"/>
        </authorList>
    </citation>
    <scope>IDENTIFICATION</scope>
    <source>
        <tissue evidence="8">Testes</tissue>
    </source>
</reference>
<feature type="transmembrane region" description="Helical" evidence="6">
    <location>
        <begin position="487"/>
        <end position="507"/>
    </location>
</feature>
<evidence type="ECO:0000256" key="2">
    <source>
        <dbReference type="ARBA" id="ARBA00022448"/>
    </source>
</evidence>
<evidence type="ECO:0000256" key="4">
    <source>
        <dbReference type="ARBA" id="ARBA00022989"/>
    </source>
</evidence>
<feature type="transmembrane region" description="Helical" evidence="6">
    <location>
        <begin position="53"/>
        <end position="77"/>
    </location>
</feature>
<keyword evidence="4 6" id="KW-1133">Transmembrane helix</keyword>
<organism evidence="7 8">
    <name type="scientific">Saccoglossus kowalevskii</name>
    <name type="common">Acorn worm</name>
    <dbReference type="NCBI Taxonomy" id="10224"/>
    <lineage>
        <taxon>Eukaryota</taxon>
        <taxon>Metazoa</taxon>
        <taxon>Hemichordata</taxon>
        <taxon>Enteropneusta</taxon>
        <taxon>Harrimaniidae</taxon>
        <taxon>Saccoglossus</taxon>
    </lineage>
</organism>
<feature type="transmembrane region" description="Helical" evidence="6">
    <location>
        <begin position="527"/>
        <end position="546"/>
    </location>
</feature>
<evidence type="ECO:0000256" key="3">
    <source>
        <dbReference type="ARBA" id="ARBA00022692"/>
    </source>
</evidence>
<dbReference type="Proteomes" id="UP000694865">
    <property type="component" value="Unplaced"/>
</dbReference>
<keyword evidence="7" id="KW-1185">Reference proteome</keyword>
<dbReference type="GeneID" id="100370938"/>
<dbReference type="SUPFAM" id="SSF161070">
    <property type="entry name" value="SNF-like"/>
    <property type="match status" value="1"/>
</dbReference>
<keyword evidence="2" id="KW-0813">Transport</keyword>
<evidence type="ECO:0000256" key="1">
    <source>
        <dbReference type="ARBA" id="ARBA00004141"/>
    </source>
</evidence>
<sequence length="625" mass="69947">MGKQCSMATEGGENEERGNWAGRLDFILSLIGYSVGLSNLWRFPSLCYRNGGGAFLIPYLIAMVICGMPFFFMELAWGQFCSEGPITAWKLCPLFRGVGFIMVIISSITIVYYNIVIGYSVLYLFSSFTSSVPWSGCDNWWNTNACTLRESGVNDIFTDNTLDITNTSEALNLTLAVRVSPAQQYWENYVLNISDGIDNLGSVQWKLVLCLLLSWIVVVLCLIKGVLTSGRVVYFTATFPYFVITILLIRGVTLPGSANGLMYFLIPKWEALLIPKVWSDAFTQIFYSLGPGWGALLTMASYNRFHHNFLKDALIVPLVNSGTSIYGGLAIFSIIGFMAHDQDQPIDKVVTSGPGLVFVAYPEALARIPLAPLWSILFFFMLITLGLDSQFGLVEGIASGIMDSFPDLFRKQKTLLIICICSVSFLLGLPLVTKGGIYIFTLLDWYTGLLSVFVIALFESLVIGWIYGANQFYDDIAMMLGSRPSPWWMICWMVISPLAIMFIAMMSYINYVPVYYDGYVYPKSAEVIGLVIMISPTLMIPLMMAYEYCVNGRGNDVLERMQALLKPTADWGPALPKYRYGDYYVELDGKSTANYPMTEFTTERANCEMPSEFNDNSSYPTKPIY</sequence>
<name>A0ABM0LVY9_SACKO</name>
<feature type="transmembrane region" description="Helical" evidence="6">
    <location>
        <begin position="415"/>
        <end position="433"/>
    </location>
</feature>
<feature type="transmembrane region" description="Helical" evidence="6">
    <location>
        <begin position="98"/>
        <end position="125"/>
    </location>
</feature>
<feature type="transmembrane region" description="Helical" evidence="6">
    <location>
        <begin position="239"/>
        <end position="265"/>
    </location>
</feature>
<dbReference type="PROSITE" id="PS00754">
    <property type="entry name" value="NA_NEUROTRAN_SYMP_2"/>
    <property type="match status" value="1"/>
</dbReference>
<proteinExistence type="predicted"/>
<dbReference type="RefSeq" id="XP_006811930.1">
    <property type="nucleotide sequence ID" value="XM_006811867.1"/>
</dbReference>
<evidence type="ECO:0000256" key="5">
    <source>
        <dbReference type="ARBA" id="ARBA00023136"/>
    </source>
</evidence>
<evidence type="ECO:0000256" key="6">
    <source>
        <dbReference type="SAM" id="Phobius"/>
    </source>
</evidence>
<dbReference type="Pfam" id="PF00209">
    <property type="entry name" value="SNF"/>
    <property type="match status" value="1"/>
</dbReference>
<keyword evidence="3 6" id="KW-0812">Transmembrane</keyword>
<comment type="subcellular location">
    <subcellularLocation>
        <location evidence="1">Membrane</location>
        <topology evidence="1">Multi-pass membrane protein</topology>
    </subcellularLocation>
</comment>
<dbReference type="InterPro" id="IPR037272">
    <property type="entry name" value="SNS_sf"/>
</dbReference>
<feature type="transmembrane region" description="Helical" evidence="6">
    <location>
        <begin position="314"/>
        <end position="339"/>
    </location>
</feature>
<evidence type="ECO:0000313" key="7">
    <source>
        <dbReference type="Proteomes" id="UP000694865"/>
    </source>
</evidence>
<gene>
    <name evidence="8" type="primary">LOC100370938</name>
</gene>
<feature type="transmembrane region" description="Helical" evidence="6">
    <location>
        <begin position="445"/>
        <end position="467"/>
    </location>
</feature>
<feature type="transmembrane region" description="Helical" evidence="6">
    <location>
        <begin position="285"/>
        <end position="302"/>
    </location>
</feature>
<feature type="transmembrane region" description="Helical" evidence="6">
    <location>
        <begin position="205"/>
        <end position="227"/>
    </location>
</feature>
<protein>
    <submittedName>
        <fullName evidence="8">Sodium- and chloride-dependent glycine transporter 1-like</fullName>
    </submittedName>
</protein>
<evidence type="ECO:0000313" key="8">
    <source>
        <dbReference type="RefSeq" id="XP_006811930.1"/>
    </source>
</evidence>